<dbReference type="GO" id="GO:0016616">
    <property type="term" value="F:oxidoreductase activity, acting on the CH-OH group of donors, NAD or NADP as acceptor"/>
    <property type="evidence" value="ECO:0007669"/>
    <property type="project" value="UniProtKB-ARBA"/>
</dbReference>
<dbReference type="AlphaFoldDB" id="A0A381X8E7"/>
<sequence>MIIEDDVKLDYSDVLIRPKRSTLTSRTDVDLHRKYKFYHSKKEWTGIPIMTSNMDTVGTFEMHGVLTNYEMITCVARHYNTEGKRWANIKRGRKNLCVMSGISDIEIREIIGVVNTYPDISFAGLDVANGYTINFVKVIEDLRKLIPESTIIAGNVVTADMTQELILAGADIVKVGIGPGSVCTTRTKTGIGYPQLSAVMECADAAHGVGGHIIADGGCTSSGDIVKAFAAGADFVMIGGLLAGHDECNGELVFEDDNADPIGMKFYGMASKTAMNKHGFNREYRGEEGKTVTVPYKGLVKDTVLDILSGIRSACTYVGAKRLKDLSKCATFIRVNNTHNRIYE</sequence>
<evidence type="ECO:0000256" key="3">
    <source>
        <dbReference type="ARBA" id="ARBA00022723"/>
    </source>
</evidence>
<dbReference type="PANTHER" id="PTHR43170">
    <property type="entry name" value="GMP REDUCTASE"/>
    <property type="match status" value="1"/>
</dbReference>
<dbReference type="EMBL" id="UINC01014277">
    <property type="protein sequence ID" value="SVA61014.1"/>
    <property type="molecule type" value="Genomic_DNA"/>
</dbReference>
<comment type="function">
    <text evidence="8">Catalyzes the irreversible NADPH-dependent deamination of GMP to IMP. It functions in the conversion of nucleobase, nucleoside and nucleotide derivatives of G to A nucleotides, and in maintaining the intracellular balance of A and G nucleotides.</text>
</comment>
<evidence type="ECO:0000256" key="6">
    <source>
        <dbReference type="ARBA" id="ARBA00023002"/>
    </source>
</evidence>
<feature type="domain" description="IMP dehydrogenase/GMP reductase" evidence="10">
    <location>
        <begin position="9"/>
        <end position="337"/>
    </location>
</feature>
<gene>
    <name evidence="11" type="ORF">METZ01_LOCUS113868</name>
</gene>
<evidence type="ECO:0000256" key="7">
    <source>
        <dbReference type="ARBA" id="ARBA00030699"/>
    </source>
</evidence>
<dbReference type="FunFam" id="3.20.20.70:FF:000424">
    <property type="entry name" value="Inosine-5'-monophosphate dehydrogenase 2"/>
    <property type="match status" value="1"/>
</dbReference>
<dbReference type="InterPro" id="IPR005993">
    <property type="entry name" value="GMPR"/>
</dbReference>
<dbReference type="PIRSF" id="PIRSF000235">
    <property type="entry name" value="GMP_reductase"/>
    <property type="match status" value="1"/>
</dbReference>
<dbReference type="PANTHER" id="PTHR43170:SF5">
    <property type="entry name" value="GMP REDUCTASE"/>
    <property type="match status" value="1"/>
</dbReference>
<dbReference type="SMART" id="SM01240">
    <property type="entry name" value="IMPDH"/>
    <property type="match status" value="1"/>
</dbReference>
<dbReference type="InterPro" id="IPR001093">
    <property type="entry name" value="IMP_DH_GMPRt"/>
</dbReference>
<keyword evidence="4" id="KW-0521">NADP</keyword>
<reference evidence="11" key="1">
    <citation type="submission" date="2018-05" db="EMBL/GenBank/DDBJ databases">
        <authorList>
            <person name="Lanie J.A."/>
            <person name="Ng W.-L."/>
            <person name="Kazmierczak K.M."/>
            <person name="Andrzejewski T.M."/>
            <person name="Davidsen T.M."/>
            <person name="Wayne K.J."/>
            <person name="Tettelin H."/>
            <person name="Glass J.I."/>
            <person name="Rusch D."/>
            <person name="Podicherti R."/>
            <person name="Tsui H.-C.T."/>
            <person name="Winkler M.E."/>
        </authorList>
    </citation>
    <scope>NUCLEOTIDE SEQUENCE</scope>
</reference>
<evidence type="ECO:0000256" key="5">
    <source>
        <dbReference type="ARBA" id="ARBA00022958"/>
    </source>
</evidence>
<evidence type="ECO:0000256" key="4">
    <source>
        <dbReference type="ARBA" id="ARBA00022857"/>
    </source>
</evidence>
<dbReference type="SUPFAM" id="SSF51412">
    <property type="entry name" value="Inosine monophosphate dehydrogenase (IMPDH)"/>
    <property type="match status" value="1"/>
</dbReference>
<dbReference type="InterPro" id="IPR050139">
    <property type="entry name" value="GMP_reductase"/>
</dbReference>
<keyword evidence="5" id="KW-0630">Potassium</keyword>
<evidence type="ECO:0000256" key="1">
    <source>
        <dbReference type="ARBA" id="ARBA00012678"/>
    </source>
</evidence>
<dbReference type="GO" id="GO:0009117">
    <property type="term" value="P:nucleotide metabolic process"/>
    <property type="evidence" value="ECO:0007669"/>
    <property type="project" value="InterPro"/>
</dbReference>
<organism evidence="11">
    <name type="scientific">marine metagenome</name>
    <dbReference type="NCBI Taxonomy" id="408172"/>
    <lineage>
        <taxon>unclassified sequences</taxon>
        <taxon>metagenomes</taxon>
        <taxon>ecological metagenomes</taxon>
    </lineage>
</organism>
<dbReference type="EC" id="1.7.1.7" evidence="1"/>
<evidence type="ECO:0000313" key="11">
    <source>
        <dbReference type="EMBL" id="SVA61014.1"/>
    </source>
</evidence>
<dbReference type="GO" id="GO:0046872">
    <property type="term" value="F:metal ion binding"/>
    <property type="evidence" value="ECO:0007669"/>
    <property type="project" value="UniProtKB-KW"/>
</dbReference>
<comment type="catalytic activity">
    <reaction evidence="9">
        <text>IMP + NH4(+) + NADP(+) = GMP + NADPH + 2 H(+)</text>
        <dbReference type="Rhea" id="RHEA:17185"/>
        <dbReference type="ChEBI" id="CHEBI:15378"/>
        <dbReference type="ChEBI" id="CHEBI:28938"/>
        <dbReference type="ChEBI" id="CHEBI:57783"/>
        <dbReference type="ChEBI" id="CHEBI:58053"/>
        <dbReference type="ChEBI" id="CHEBI:58115"/>
        <dbReference type="ChEBI" id="CHEBI:58349"/>
        <dbReference type="EC" id="1.7.1.7"/>
    </reaction>
</comment>
<dbReference type="PROSITE" id="PS00487">
    <property type="entry name" value="IMP_DH_GMP_RED"/>
    <property type="match status" value="1"/>
</dbReference>
<dbReference type="NCBIfam" id="NF003470">
    <property type="entry name" value="PRK05096.1"/>
    <property type="match status" value="1"/>
</dbReference>
<dbReference type="GO" id="GO:0003920">
    <property type="term" value="F:GMP reductase activity"/>
    <property type="evidence" value="ECO:0007669"/>
    <property type="project" value="UniProtKB-EC"/>
</dbReference>
<keyword evidence="6" id="KW-0560">Oxidoreductase</keyword>
<dbReference type="GO" id="GO:1902560">
    <property type="term" value="C:GMP reductase complex"/>
    <property type="evidence" value="ECO:0007669"/>
    <property type="project" value="InterPro"/>
</dbReference>
<dbReference type="InterPro" id="IPR013785">
    <property type="entry name" value="Aldolase_TIM"/>
</dbReference>
<dbReference type="Gene3D" id="3.20.20.70">
    <property type="entry name" value="Aldolase class I"/>
    <property type="match status" value="1"/>
</dbReference>
<evidence type="ECO:0000256" key="9">
    <source>
        <dbReference type="ARBA" id="ARBA00048616"/>
    </source>
</evidence>
<name>A0A381X8E7_9ZZZZ</name>
<proteinExistence type="inferred from homology"/>
<protein>
    <recommendedName>
        <fullName evidence="2">GMP reductase</fullName>
        <ecNumber evidence="1">1.7.1.7</ecNumber>
    </recommendedName>
    <alternativeName>
        <fullName evidence="7">Guanosine 5'-monophosphate oxidoreductase</fullName>
    </alternativeName>
</protein>
<keyword evidence="3" id="KW-0479">Metal-binding</keyword>
<dbReference type="Pfam" id="PF00478">
    <property type="entry name" value="IMPDH"/>
    <property type="match status" value="1"/>
</dbReference>
<evidence type="ECO:0000256" key="2">
    <source>
        <dbReference type="ARBA" id="ARBA00015800"/>
    </source>
</evidence>
<evidence type="ECO:0000259" key="10">
    <source>
        <dbReference type="Pfam" id="PF00478"/>
    </source>
</evidence>
<evidence type="ECO:0000256" key="8">
    <source>
        <dbReference type="ARBA" id="ARBA00037691"/>
    </source>
</evidence>
<dbReference type="CDD" id="cd00381">
    <property type="entry name" value="IMPDH"/>
    <property type="match status" value="1"/>
</dbReference>
<dbReference type="InterPro" id="IPR015875">
    <property type="entry name" value="IMP_DH/GMP_Rdtase_CS"/>
</dbReference>
<accession>A0A381X8E7</accession>
<dbReference type="HAMAP" id="MF_00596">
    <property type="entry name" value="GMP_reduct_type1"/>
    <property type="match status" value="1"/>
</dbReference>